<evidence type="ECO:0000313" key="2">
    <source>
        <dbReference type="Proteomes" id="UP000814140"/>
    </source>
</evidence>
<accession>A0ACB8SHF0</accession>
<keyword evidence="1" id="KW-0378">Hydrolase</keyword>
<dbReference type="Proteomes" id="UP000814140">
    <property type="component" value="Unassembled WGS sequence"/>
</dbReference>
<dbReference type="EMBL" id="MU277298">
    <property type="protein sequence ID" value="KAI0055301.1"/>
    <property type="molecule type" value="Genomic_DNA"/>
</dbReference>
<keyword evidence="2" id="KW-1185">Reference proteome</keyword>
<protein>
    <submittedName>
        <fullName evidence="1">P-loop containing nucleoside triphosphate hydrolase protein</fullName>
    </submittedName>
</protein>
<comment type="caution">
    <text evidence="1">The sequence shown here is derived from an EMBL/GenBank/DDBJ whole genome shotgun (WGS) entry which is preliminary data.</text>
</comment>
<name>A0ACB8SHF0_9AGAM</name>
<organism evidence="1 2">
    <name type="scientific">Artomyces pyxidatus</name>
    <dbReference type="NCBI Taxonomy" id="48021"/>
    <lineage>
        <taxon>Eukaryota</taxon>
        <taxon>Fungi</taxon>
        <taxon>Dikarya</taxon>
        <taxon>Basidiomycota</taxon>
        <taxon>Agaricomycotina</taxon>
        <taxon>Agaricomycetes</taxon>
        <taxon>Russulales</taxon>
        <taxon>Auriscalpiaceae</taxon>
        <taxon>Artomyces</taxon>
    </lineage>
</organism>
<sequence length="1076" mass="120794">MDAPQGSATTARKRKRKPADIPAEQTSKKTRRPPEKRKAKGKETEKDQDDGWPDYFKDLYKVFKALNTVLAFCSSRGHLATTFNTVRASVESLTKKPLDLSKVAEIKALLPEIVNFAYTPKIQLRINSNSQQGNNRYPDYNRDQQASTSSSTLGVPYDDDEHVLVLELEDWVKGSRSVQPEALVLPPAMTPQAVKKLIEKRNAMFAKAVNELYEAFGEVEDPATLLQAAARDHLPVNPYANGKDKQDLSIPDPEHRPSIDEVITEIQEQSWYFNQIAYRRIFEEKSGQLGVLGPPLSPAVSKALQDARKITSLYSHQVEAITALSERKDVIVSTSTASGKSVIYQVPLLRFLEEDEDAKAIFIYPTKAGTSFDCQFHALAQDQKAALEQLLCACPGLEHIRVATYDGDTPQDARPVIRETASIIFTNFDTIHASILPHEERWRKYLKNLKLVAVDELHYYHNLFGSHVALVMRRLRRICAAVGNRRIRFVSCSATISSPKEHMKAIFGLDDVEVVTEDGAPSGRKDFLVWEPATPHVLAETIELMIFLMKRGVRVILFCKTRKACELAMKTIRTKLSSEGRYDILERVMPYRGGYNQDERRKIEYEAFSGKLLGLIATNALELGVDIGVLDAVLVLGFPISVASLRQQIGRAGRRARDALAILIADNPLEMNFLQNADDLFDKPTSQLIVDLQSRVVLEGHLQCAAQEMPLSVEDDKWFGPLMKEICDAKLRKDKDGWYYTNPKYLPYPAKEVSIRGVEEDKYHVIDLTKARDPGGSPRILEEIEVSRALFELYEGAIFIHQGLTFLVKEISHDAKQAKVIRTDVNWITTPRDFTNVDPVQTFRIREIQGSPQRAYYGRVDVTTMVFGYLKIRNEKILDVVDVEMPPYERVTTGMWFDVSPAAMRVMERTRINPAEAIHSAEHAFLGRFAMAADLRTECKAPEKEYMAAESKRKRPARLIFYDVAPKGAGAAAKAFDHASDILRRTLDIVNACPCLEGCFNCIASHACKENNSVKSKFGAQLVLSDILGVPFLFEEEDIPPMAMRSSDGLRVTVVDAPSVGVAQGVQVEKDNEKVT</sequence>
<reference evidence="1" key="2">
    <citation type="journal article" date="2022" name="New Phytol.">
        <title>Evolutionary transition to the ectomycorrhizal habit in the genomes of a hyperdiverse lineage of mushroom-forming fungi.</title>
        <authorList>
            <person name="Looney B."/>
            <person name="Miyauchi S."/>
            <person name="Morin E."/>
            <person name="Drula E."/>
            <person name="Courty P.E."/>
            <person name="Kohler A."/>
            <person name="Kuo A."/>
            <person name="LaButti K."/>
            <person name="Pangilinan J."/>
            <person name="Lipzen A."/>
            <person name="Riley R."/>
            <person name="Andreopoulos W."/>
            <person name="He G."/>
            <person name="Johnson J."/>
            <person name="Nolan M."/>
            <person name="Tritt A."/>
            <person name="Barry K.W."/>
            <person name="Grigoriev I.V."/>
            <person name="Nagy L.G."/>
            <person name="Hibbett D."/>
            <person name="Henrissat B."/>
            <person name="Matheny P.B."/>
            <person name="Labbe J."/>
            <person name="Martin F.M."/>
        </authorList>
    </citation>
    <scope>NUCLEOTIDE SEQUENCE</scope>
    <source>
        <strain evidence="1">HHB10654</strain>
    </source>
</reference>
<reference evidence="1" key="1">
    <citation type="submission" date="2021-03" db="EMBL/GenBank/DDBJ databases">
        <authorList>
            <consortium name="DOE Joint Genome Institute"/>
            <person name="Ahrendt S."/>
            <person name="Looney B.P."/>
            <person name="Miyauchi S."/>
            <person name="Morin E."/>
            <person name="Drula E."/>
            <person name="Courty P.E."/>
            <person name="Chicoki N."/>
            <person name="Fauchery L."/>
            <person name="Kohler A."/>
            <person name="Kuo A."/>
            <person name="Labutti K."/>
            <person name="Pangilinan J."/>
            <person name="Lipzen A."/>
            <person name="Riley R."/>
            <person name="Andreopoulos W."/>
            <person name="He G."/>
            <person name="Johnson J."/>
            <person name="Barry K.W."/>
            <person name="Grigoriev I.V."/>
            <person name="Nagy L."/>
            <person name="Hibbett D."/>
            <person name="Henrissat B."/>
            <person name="Matheny P.B."/>
            <person name="Labbe J."/>
            <person name="Martin F."/>
        </authorList>
    </citation>
    <scope>NUCLEOTIDE SEQUENCE</scope>
    <source>
        <strain evidence="1">HHB10654</strain>
    </source>
</reference>
<evidence type="ECO:0000313" key="1">
    <source>
        <dbReference type="EMBL" id="KAI0055301.1"/>
    </source>
</evidence>
<proteinExistence type="predicted"/>
<gene>
    <name evidence="1" type="ORF">BV25DRAFT_1866034</name>
</gene>